<keyword evidence="4" id="KW-1185">Reference proteome</keyword>
<feature type="region of interest" description="Disordered" evidence="1">
    <location>
        <begin position="85"/>
        <end position="116"/>
    </location>
</feature>
<organism evidence="3 4">
    <name type="scientific">Frankia nepalensis</name>
    <dbReference type="NCBI Taxonomy" id="1836974"/>
    <lineage>
        <taxon>Bacteria</taxon>
        <taxon>Bacillati</taxon>
        <taxon>Actinomycetota</taxon>
        <taxon>Actinomycetes</taxon>
        <taxon>Frankiales</taxon>
        <taxon>Frankiaceae</taxon>
        <taxon>Frankia</taxon>
    </lineage>
</organism>
<evidence type="ECO:0000259" key="2">
    <source>
        <dbReference type="PROSITE" id="PS51178"/>
    </source>
</evidence>
<dbReference type="InterPro" id="IPR005543">
    <property type="entry name" value="PASTA_dom"/>
</dbReference>
<evidence type="ECO:0000313" key="4">
    <source>
        <dbReference type="Proteomes" id="UP000604475"/>
    </source>
</evidence>
<gene>
    <name evidence="3" type="ORF">I7412_02955</name>
</gene>
<proteinExistence type="predicted"/>
<feature type="compositionally biased region" description="Polar residues" evidence="1">
    <location>
        <begin position="265"/>
        <end position="275"/>
    </location>
</feature>
<feature type="region of interest" description="Disordered" evidence="1">
    <location>
        <begin position="131"/>
        <end position="163"/>
    </location>
</feature>
<dbReference type="SUPFAM" id="SSF54184">
    <property type="entry name" value="Penicillin-binding protein 2x (pbp-2x), c-terminal domain"/>
    <property type="match status" value="1"/>
</dbReference>
<dbReference type="RefSeq" id="WP_202998628.1">
    <property type="nucleotide sequence ID" value="NZ_JADWYU010000102.1"/>
</dbReference>
<dbReference type="AlphaFoldDB" id="A0A937R936"/>
<comment type="caution">
    <text evidence="3">The sequence shown here is derived from an EMBL/GenBank/DDBJ whole genome shotgun (WGS) entry which is preliminary data.</text>
</comment>
<dbReference type="CDD" id="cd06577">
    <property type="entry name" value="PASTA_pknB"/>
    <property type="match status" value="1"/>
</dbReference>
<dbReference type="PROSITE" id="PS51178">
    <property type="entry name" value="PASTA"/>
    <property type="match status" value="1"/>
</dbReference>
<name>A0A937R936_9ACTN</name>
<feature type="compositionally biased region" description="Gly residues" evidence="1">
    <location>
        <begin position="143"/>
        <end position="153"/>
    </location>
</feature>
<feature type="domain" description="PASTA" evidence="2">
    <location>
        <begin position="163"/>
        <end position="237"/>
    </location>
</feature>
<evidence type="ECO:0000313" key="3">
    <source>
        <dbReference type="EMBL" id="MBL7626150.1"/>
    </source>
</evidence>
<evidence type="ECO:0000256" key="1">
    <source>
        <dbReference type="SAM" id="MobiDB-lite"/>
    </source>
</evidence>
<dbReference type="EMBL" id="JAEACQ010000123">
    <property type="protein sequence ID" value="MBL7626150.1"/>
    <property type="molecule type" value="Genomic_DNA"/>
</dbReference>
<reference evidence="3" key="1">
    <citation type="submission" date="2020-12" db="EMBL/GenBank/DDBJ databases">
        <title>Genomic characterization of non-nitrogen-fixing Frankia strains.</title>
        <authorList>
            <person name="Carlos-Shanley C."/>
            <person name="Guerra T."/>
            <person name="Hahn D."/>
        </authorList>
    </citation>
    <scope>NUCLEOTIDE SEQUENCE</scope>
    <source>
        <strain evidence="3">CN6</strain>
    </source>
</reference>
<dbReference type="Pfam" id="PF03793">
    <property type="entry name" value="PASTA"/>
    <property type="match status" value="1"/>
</dbReference>
<feature type="compositionally biased region" description="Basic residues" evidence="1">
    <location>
        <begin position="154"/>
        <end position="163"/>
    </location>
</feature>
<accession>A0A937R936</accession>
<feature type="region of interest" description="Disordered" evidence="1">
    <location>
        <begin position="235"/>
        <end position="275"/>
    </location>
</feature>
<protein>
    <submittedName>
        <fullName evidence="3">PASTA domain-containing protein</fullName>
    </submittedName>
</protein>
<dbReference type="Gene3D" id="3.30.10.20">
    <property type="match status" value="1"/>
</dbReference>
<dbReference type="Proteomes" id="UP000604475">
    <property type="component" value="Unassembled WGS sequence"/>
</dbReference>
<sequence>MSRGKDGPGHDGRRAWERLESWLAREHKPEFGEAALEALSDVGTARRELDRIELEAVRAARGRGRSWAEIATRLGVTRQSAWERWRDLDENLPTPPADAAETPDAGPGSRSRPRPVLLEVDEALRRARAQAEDALRDGDVGGDDSGGGAGGRGSGKRSRRGRGKTVVVPNLVGRSWEEARRLLGEWGLFAAAIGPATEYDAPMELIEPEPGVVVTGQAPEAGAKVPFGSTVRLWMGQSGGGSAGDREPRRPLPSSPPAREMLPETASTTVIAAVG</sequence>
<feature type="compositionally biased region" description="Low complexity" evidence="1">
    <location>
        <begin position="97"/>
        <end position="108"/>
    </location>
</feature>